<comment type="caution">
    <text evidence="3">The sequence shown here is derived from an EMBL/GenBank/DDBJ whole genome shotgun (WGS) entry which is preliminary data.</text>
</comment>
<organism evidence="3 4">
    <name type="scientific">Glacieibacterium arshaanense</name>
    <dbReference type="NCBI Taxonomy" id="2511025"/>
    <lineage>
        <taxon>Bacteria</taxon>
        <taxon>Pseudomonadati</taxon>
        <taxon>Pseudomonadota</taxon>
        <taxon>Alphaproteobacteria</taxon>
        <taxon>Sphingomonadales</taxon>
        <taxon>Sphingosinicellaceae</taxon>
        <taxon>Glacieibacterium</taxon>
    </lineage>
</organism>
<dbReference type="PANTHER" id="PTHR43569:SF1">
    <property type="entry name" value="BLL3371 PROTEIN"/>
    <property type="match status" value="1"/>
</dbReference>
<proteinExistence type="inferred from homology"/>
<dbReference type="Proteomes" id="UP000297737">
    <property type="component" value="Unassembled WGS sequence"/>
</dbReference>
<dbReference type="PANTHER" id="PTHR43569">
    <property type="entry name" value="AMIDOHYDROLASE"/>
    <property type="match status" value="1"/>
</dbReference>
<dbReference type="Gene3D" id="3.20.20.140">
    <property type="entry name" value="Metal-dependent hydrolases"/>
    <property type="match status" value="1"/>
</dbReference>
<evidence type="ECO:0000313" key="4">
    <source>
        <dbReference type="Proteomes" id="UP000297737"/>
    </source>
</evidence>
<dbReference type="InterPro" id="IPR006680">
    <property type="entry name" value="Amidohydro-rel"/>
</dbReference>
<dbReference type="OrthoDB" id="9787654at2"/>
<dbReference type="RefSeq" id="WP_135246823.1">
    <property type="nucleotide sequence ID" value="NZ_SIHO01000003.1"/>
</dbReference>
<evidence type="ECO:0000313" key="3">
    <source>
        <dbReference type="EMBL" id="TFU01319.1"/>
    </source>
</evidence>
<evidence type="ECO:0000259" key="2">
    <source>
        <dbReference type="Pfam" id="PF04909"/>
    </source>
</evidence>
<dbReference type="SUPFAM" id="SSF51556">
    <property type="entry name" value="Metallo-dependent hydrolases"/>
    <property type="match status" value="1"/>
</dbReference>
<dbReference type="InterPro" id="IPR032466">
    <property type="entry name" value="Metal_Hydrolase"/>
</dbReference>
<comment type="similarity">
    <text evidence="1">Belongs to the metallo-dependent hydrolases superfamily.</text>
</comment>
<dbReference type="Pfam" id="PF04909">
    <property type="entry name" value="Amidohydro_2"/>
    <property type="match status" value="1"/>
</dbReference>
<accession>A0A4Y9ELB0</accession>
<name>A0A4Y9ELB0_9SPHN</name>
<keyword evidence="4" id="KW-1185">Reference proteome</keyword>
<dbReference type="EMBL" id="SIHO01000003">
    <property type="protein sequence ID" value="TFU01319.1"/>
    <property type="molecule type" value="Genomic_DNA"/>
</dbReference>
<feature type="domain" description="Amidohydrolase-related" evidence="2">
    <location>
        <begin position="13"/>
        <end position="342"/>
    </location>
</feature>
<dbReference type="GO" id="GO:0016787">
    <property type="term" value="F:hydrolase activity"/>
    <property type="evidence" value="ECO:0007669"/>
    <property type="project" value="UniProtKB-KW"/>
</dbReference>
<dbReference type="InterPro" id="IPR052350">
    <property type="entry name" value="Metallo-dep_Lactonases"/>
</dbReference>
<evidence type="ECO:0000256" key="1">
    <source>
        <dbReference type="ARBA" id="ARBA00038310"/>
    </source>
</evidence>
<sequence>MSETILEPALPIVDPHHHLWDWRMRLAHLPPQTHPFDAILRQSPRYLLDELLADTGSGHNVIATVFVQCGAFYRASGPDALKPVGETEFVNGVAAMSASGVYGATRACAGIVGHADLGLGDGVAAVLDAHIAAGNGRFRGIRHMMAHDPDPVVLGPLAHAAPDLTTDPNVRKAVGHFAARKLSLDLWVVEPQLPGAADLARAFPDVAMVVDHVGTPLGLGKYAGRRDERFATWTASIRALAACPNVMMKLGGLAMPFVGFEGMGPDVRPSSSTLAELWRPYIETCIEAFGADRCMFESNFPVDRWGADYPTLWNAFKRITAGASASEKAALYAGSASKFYRLEI</sequence>
<keyword evidence="3" id="KW-0378">Hydrolase</keyword>
<gene>
    <name evidence="3" type="ORF">EUV02_13575</name>
</gene>
<dbReference type="AlphaFoldDB" id="A0A4Y9ELB0"/>
<protein>
    <submittedName>
        <fullName evidence="3">Amidohydrolase</fullName>
    </submittedName>
</protein>
<reference evidence="3 4" key="1">
    <citation type="submission" date="2019-02" db="EMBL/GenBank/DDBJ databases">
        <title>Polymorphobacter sp. isolated from the lake at the Tibet of China.</title>
        <authorList>
            <person name="Li A."/>
        </authorList>
    </citation>
    <scope>NUCLEOTIDE SEQUENCE [LARGE SCALE GENOMIC DNA]</scope>
    <source>
        <strain evidence="3 4">DJ1R-1</strain>
    </source>
</reference>